<dbReference type="AlphaFoldDB" id="A0A833U7G9"/>
<organism evidence="1 2">
    <name type="scientific">Juglans regia</name>
    <name type="common">English walnut</name>
    <dbReference type="NCBI Taxonomy" id="51240"/>
    <lineage>
        <taxon>Eukaryota</taxon>
        <taxon>Viridiplantae</taxon>
        <taxon>Streptophyta</taxon>
        <taxon>Embryophyta</taxon>
        <taxon>Tracheophyta</taxon>
        <taxon>Spermatophyta</taxon>
        <taxon>Magnoliopsida</taxon>
        <taxon>eudicotyledons</taxon>
        <taxon>Gunneridae</taxon>
        <taxon>Pentapetalae</taxon>
        <taxon>rosids</taxon>
        <taxon>fabids</taxon>
        <taxon>Fagales</taxon>
        <taxon>Juglandaceae</taxon>
        <taxon>Juglans</taxon>
    </lineage>
</organism>
<name>A0A833U7G9_JUGRE</name>
<evidence type="ECO:0000313" key="1">
    <source>
        <dbReference type="EMBL" id="KAF5455299.1"/>
    </source>
</evidence>
<sequence>MCGGAILANIIPPRRHGQRNNMASDLWPNVKLNTFESKLSLFVHDDSAPLKRRQVPSGTYPLLYRGRIVHFIPLKKKKKMKKKKMVGSECKLYASRWCA</sequence>
<dbReference type="Gramene" id="Jr11_15220_p3">
    <property type="protein sequence ID" value="cds.Jr11_15220_p3"/>
    <property type="gene ID" value="Jr11_15220"/>
</dbReference>
<reference evidence="1" key="2">
    <citation type="submission" date="2020-03" db="EMBL/GenBank/DDBJ databases">
        <title>Walnut 2.0.</title>
        <authorList>
            <person name="Marrano A."/>
            <person name="Britton M."/>
            <person name="Zimin A.V."/>
            <person name="Zaini P.A."/>
            <person name="Workman R."/>
            <person name="Puiu D."/>
            <person name="Bianco L."/>
            <person name="Allen B.J."/>
            <person name="Troggio M."/>
            <person name="Leslie C.A."/>
            <person name="Timp W."/>
            <person name="Dendekar A."/>
            <person name="Salzberg S.L."/>
            <person name="Neale D.B."/>
        </authorList>
    </citation>
    <scope>NUCLEOTIDE SEQUENCE</scope>
    <source>
        <tissue evidence="1">Leaves</tissue>
    </source>
</reference>
<reference evidence="1" key="1">
    <citation type="submission" date="2015-10" db="EMBL/GenBank/DDBJ databases">
        <authorList>
            <person name="Martinez-Garcia P.J."/>
            <person name="Crepeau M.W."/>
            <person name="Puiu D."/>
            <person name="Gonzalez-Ibeas D."/>
            <person name="Whalen J."/>
            <person name="Stevens K."/>
            <person name="Paul R."/>
            <person name="Butterfield T."/>
            <person name="Britton M."/>
            <person name="Reagan R."/>
            <person name="Chakraborty S."/>
            <person name="Walawage S.L."/>
            <person name="Vasquez-Gross H.A."/>
            <person name="Cardeno C."/>
            <person name="Famula R."/>
            <person name="Pratt K."/>
            <person name="Kuruganti S."/>
            <person name="Aradhya M.K."/>
            <person name="Leslie C.A."/>
            <person name="Dandekar A.M."/>
            <person name="Salzberg S.L."/>
            <person name="Wegrzyn J.L."/>
            <person name="Langley C.H."/>
            <person name="Neale D.B."/>
        </authorList>
    </citation>
    <scope>NUCLEOTIDE SEQUENCE</scope>
    <source>
        <tissue evidence="1">Leaves</tissue>
    </source>
</reference>
<protein>
    <submittedName>
        <fullName evidence="1">Uncharacterized protein</fullName>
    </submittedName>
</protein>
<comment type="caution">
    <text evidence="1">The sequence shown here is derived from an EMBL/GenBank/DDBJ whole genome shotgun (WGS) entry which is preliminary data.</text>
</comment>
<evidence type="ECO:0000313" key="2">
    <source>
        <dbReference type="Proteomes" id="UP000619265"/>
    </source>
</evidence>
<dbReference type="EMBL" id="LIHL02000011">
    <property type="protein sequence ID" value="KAF5455299.1"/>
    <property type="molecule type" value="Genomic_DNA"/>
</dbReference>
<dbReference type="Proteomes" id="UP000619265">
    <property type="component" value="Unassembled WGS sequence"/>
</dbReference>
<gene>
    <name evidence="1" type="ORF">F2P56_024895</name>
</gene>
<proteinExistence type="predicted"/>
<accession>A0A833U7G9</accession>